<comment type="catalytic activity">
    <reaction evidence="6 8">
        <text>O-phospho-L-homoserine + H2O = L-threonine + phosphate</text>
        <dbReference type="Rhea" id="RHEA:10840"/>
        <dbReference type="ChEBI" id="CHEBI:15377"/>
        <dbReference type="ChEBI" id="CHEBI:43474"/>
        <dbReference type="ChEBI" id="CHEBI:57590"/>
        <dbReference type="ChEBI" id="CHEBI:57926"/>
        <dbReference type="EC" id="4.2.3.1"/>
    </reaction>
</comment>
<evidence type="ECO:0000256" key="9">
    <source>
        <dbReference type="PIRSR" id="PIRSR038945-1"/>
    </source>
</evidence>
<feature type="modified residue" description="N6-(pyridoxal phosphate)lysine" evidence="10">
    <location>
        <position position="109"/>
    </location>
</feature>
<dbReference type="SUPFAM" id="SSF53686">
    <property type="entry name" value="Tryptophan synthase beta subunit-like PLP-dependent enzymes"/>
    <property type="match status" value="1"/>
</dbReference>
<evidence type="ECO:0000256" key="10">
    <source>
        <dbReference type="PIRSR" id="PIRSR038945-2"/>
    </source>
</evidence>
<dbReference type="InterPro" id="IPR026260">
    <property type="entry name" value="Thr_Synthase_bac/arc"/>
</dbReference>
<dbReference type="NCBIfam" id="TIGR00260">
    <property type="entry name" value="thrC"/>
    <property type="match status" value="1"/>
</dbReference>
<accession>A0A1G8SC78</accession>
<dbReference type="GO" id="GO:0006567">
    <property type="term" value="P:L-threonine catabolic process"/>
    <property type="evidence" value="ECO:0007669"/>
    <property type="project" value="TreeGrafter"/>
</dbReference>
<evidence type="ECO:0000259" key="11">
    <source>
        <dbReference type="Pfam" id="PF00291"/>
    </source>
</evidence>
<dbReference type="Proteomes" id="UP000199225">
    <property type="component" value="Unassembled WGS sequence"/>
</dbReference>
<reference evidence="13" key="1">
    <citation type="submission" date="2016-10" db="EMBL/GenBank/DDBJ databases">
        <authorList>
            <person name="Varghese N."/>
            <person name="Submissions S."/>
        </authorList>
    </citation>
    <scope>NUCLEOTIDE SEQUENCE [LARGE SCALE GENOMIC DNA]</scope>
    <source>
        <strain evidence="13">DSM 4771</strain>
    </source>
</reference>
<dbReference type="GO" id="GO:0003941">
    <property type="term" value="F:L-serine ammonia-lyase activity"/>
    <property type="evidence" value="ECO:0007669"/>
    <property type="project" value="TreeGrafter"/>
</dbReference>
<dbReference type="GO" id="GO:0004794">
    <property type="term" value="F:threonine deaminase activity"/>
    <property type="evidence" value="ECO:0007669"/>
    <property type="project" value="TreeGrafter"/>
</dbReference>
<evidence type="ECO:0000256" key="4">
    <source>
        <dbReference type="ARBA" id="ARBA00022898"/>
    </source>
</evidence>
<dbReference type="GO" id="GO:0009097">
    <property type="term" value="P:isoleucine biosynthetic process"/>
    <property type="evidence" value="ECO:0007669"/>
    <property type="project" value="TreeGrafter"/>
</dbReference>
<dbReference type="InterPro" id="IPR004450">
    <property type="entry name" value="Thr_synthase-like"/>
</dbReference>
<protein>
    <recommendedName>
        <fullName evidence="3 7">Threonine synthase</fullName>
        <ecNumber evidence="7 8">4.2.3.1</ecNumber>
    </recommendedName>
</protein>
<dbReference type="EC" id="4.2.3.1" evidence="7 8"/>
<dbReference type="PIRSF" id="PIRSF038945">
    <property type="entry name" value="Thr_synthase"/>
    <property type="match status" value="1"/>
</dbReference>
<dbReference type="UniPathway" id="UPA00050">
    <property type="reaction ID" value="UER00065"/>
</dbReference>
<organism evidence="12 13">
    <name type="scientific">Salimicrobium halophilum</name>
    <dbReference type="NCBI Taxonomy" id="86666"/>
    <lineage>
        <taxon>Bacteria</taxon>
        <taxon>Bacillati</taxon>
        <taxon>Bacillota</taxon>
        <taxon>Bacilli</taxon>
        <taxon>Bacillales</taxon>
        <taxon>Bacillaceae</taxon>
        <taxon>Salimicrobium</taxon>
    </lineage>
</organism>
<evidence type="ECO:0000313" key="12">
    <source>
        <dbReference type="EMBL" id="SDJ26290.1"/>
    </source>
</evidence>
<dbReference type="InterPro" id="IPR050147">
    <property type="entry name" value="Ser/Thr_Dehydratase"/>
</dbReference>
<dbReference type="Pfam" id="PF00291">
    <property type="entry name" value="PALP"/>
    <property type="match status" value="1"/>
</dbReference>
<evidence type="ECO:0000256" key="3">
    <source>
        <dbReference type="ARBA" id="ARBA00018679"/>
    </source>
</evidence>
<evidence type="ECO:0000256" key="7">
    <source>
        <dbReference type="NCBIfam" id="TIGR00260"/>
    </source>
</evidence>
<evidence type="ECO:0000256" key="8">
    <source>
        <dbReference type="PIRNR" id="PIRNR038945"/>
    </source>
</evidence>
<keyword evidence="4 8" id="KW-0663">Pyridoxal phosphate</keyword>
<dbReference type="AlphaFoldDB" id="A0A1G8SC78"/>
<proteinExistence type="inferred from homology"/>
<gene>
    <name evidence="12" type="ORF">SAMN04490247_1350</name>
</gene>
<dbReference type="NCBIfam" id="NF006050">
    <property type="entry name" value="PRK08197.1"/>
    <property type="match status" value="1"/>
</dbReference>
<name>A0A1G8SC78_9BACI</name>
<keyword evidence="8" id="KW-0028">Amino-acid biosynthesis</keyword>
<keyword evidence="8" id="KW-0791">Threonine biosynthesis</keyword>
<evidence type="ECO:0000313" key="13">
    <source>
        <dbReference type="Proteomes" id="UP000199225"/>
    </source>
</evidence>
<dbReference type="STRING" id="86666.SAMN04490247_1350"/>
<dbReference type="PANTHER" id="PTHR48078:SF6">
    <property type="entry name" value="L-THREONINE DEHYDRATASE CATABOLIC TDCB"/>
    <property type="match status" value="1"/>
</dbReference>
<comment type="function">
    <text evidence="8">Catalyzes the gamma-elimination of phosphate from L-phosphohomoserine and the beta-addition of water to produce L-threonine.</text>
</comment>
<keyword evidence="13" id="KW-1185">Reference proteome</keyword>
<dbReference type="InterPro" id="IPR036052">
    <property type="entry name" value="TrpB-like_PALP_sf"/>
</dbReference>
<feature type="domain" description="Tryptophan synthase beta chain-like PALP" evidence="11">
    <location>
        <begin position="71"/>
        <end position="379"/>
    </location>
</feature>
<dbReference type="GO" id="GO:0004795">
    <property type="term" value="F:threonine synthase activity"/>
    <property type="evidence" value="ECO:0007669"/>
    <property type="project" value="UniProtKB-UniRule"/>
</dbReference>
<dbReference type="RefSeq" id="WP_176757451.1">
    <property type="nucleotide sequence ID" value="NZ_FNEV01000003.1"/>
</dbReference>
<comment type="similarity">
    <text evidence="2 8">Belongs to the threonine synthase family.</text>
</comment>
<evidence type="ECO:0000256" key="1">
    <source>
        <dbReference type="ARBA" id="ARBA00001933"/>
    </source>
</evidence>
<evidence type="ECO:0000256" key="2">
    <source>
        <dbReference type="ARBA" id="ARBA00005517"/>
    </source>
</evidence>
<dbReference type="InterPro" id="IPR001926">
    <property type="entry name" value="TrpB-like_PALP"/>
</dbReference>
<comment type="pathway">
    <text evidence="8">Amino-acid biosynthesis; L-threonine biosynthesis; L-threonine from L-aspartate: step 5/5.</text>
</comment>
<dbReference type="GO" id="GO:0009088">
    <property type="term" value="P:threonine biosynthetic process"/>
    <property type="evidence" value="ECO:0007669"/>
    <property type="project" value="UniProtKB-UniRule"/>
</dbReference>
<sequence>MEHIKALVCVNCGHKHEVDIIYECKLCGHSLDVEYDYEMIFSEEKKLFKDEWPGIWKYRKLLPVTGTTAPVSLGEGRTPFLEGETLAEKLGVSTVFLKNEAGNPTLSFKDRPLSVALTLAKERGIDKVVTASTGNTGVAAAAYAARAGIMCEICVPETTPQEKLTMMEVFGAEIKAVEGTFSDAYDIAKRVALEQGWLNLTSTFLNPYAIEGDKTLAYEIYEQYGEVPDHIIIPIGAGPLLVGCYKGFQELKKAGMIENLPKMVGVQAEACAPIAKAFEQGEEKVGPWKVKEKTVAGGIADPLTSYPDDGTRTLETIRESGGVAIAVSDDEIMRGLSLLAESEGIFVEPSSSTAIAALRKMVDGGGMDSDESVVCVCTGHGLKDASALKQGRK</sequence>
<feature type="binding site" evidence="9">
    <location>
        <position position="135"/>
    </location>
    <ligand>
        <name>pyridoxal 5'-phosphate</name>
        <dbReference type="ChEBI" id="CHEBI:597326"/>
    </ligand>
</feature>
<dbReference type="CDD" id="cd01563">
    <property type="entry name" value="Thr-synth_1"/>
    <property type="match status" value="1"/>
</dbReference>
<dbReference type="PANTHER" id="PTHR48078">
    <property type="entry name" value="THREONINE DEHYDRATASE, MITOCHONDRIAL-RELATED"/>
    <property type="match status" value="1"/>
</dbReference>
<comment type="cofactor">
    <cofactor evidence="1 8 9">
        <name>pyridoxal 5'-phosphate</name>
        <dbReference type="ChEBI" id="CHEBI:597326"/>
    </cofactor>
</comment>
<dbReference type="Gene3D" id="3.40.50.1100">
    <property type="match status" value="2"/>
</dbReference>
<dbReference type="EMBL" id="FNEV01000003">
    <property type="protein sequence ID" value="SDJ26290.1"/>
    <property type="molecule type" value="Genomic_DNA"/>
</dbReference>
<evidence type="ECO:0000256" key="5">
    <source>
        <dbReference type="ARBA" id="ARBA00023239"/>
    </source>
</evidence>
<dbReference type="GO" id="GO:0006565">
    <property type="term" value="P:L-serine catabolic process"/>
    <property type="evidence" value="ECO:0007669"/>
    <property type="project" value="TreeGrafter"/>
</dbReference>
<feature type="binding site" evidence="9">
    <location>
        <position position="378"/>
    </location>
    <ligand>
        <name>pyridoxal 5'-phosphate</name>
        <dbReference type="ChEBI" id="CHEBI:597326"/>
    </ligand>
</feature>
<keyword evidence="5 8" id="KW-0456">Lyase</keyword>
<evidence type="ECO:0000256" key="6">
    <source>
        <dbReference type="ARBA" id="ARBA00049144"/>
    </source>
</evidence>